<dbReference type="EMBL" id="JAULSW010000002">
    <property type="protein sequence ID" value="KAK3390298.1"/>
    <property type="molecule type" value="Genomic_DNA"/>
</dbReference>
<evidence type="ECO:0000256" key="1">
    <source>
        <dbReference type="ARBA" id="ARBA00004141"/>
    </source>
</evidence>
<gene>
    <name evidence="7" type="ORF">B0H63DRAFT_557292</name>
</gene>
<feature type="transmembrane region" description="Helical" evidence="6">
    <location>
        <begin position="61"/>
        <end position="78"/>
    </location>
</feature>
<dbReference type="GO" id="GO:0016020">
    <property type="term" value="C:membrane"/>
    <property type="evidence" value="ECO:0007669"/>
    <property type="project" value="UniProtKB-SubCell"/>
</dbReference>
<reference evidence="7" key="2">
    <citation type="submission" date="2023-06" db="EMBL/GenBank/DDBJ databases">
        <authorList>
            <consortium name="Lawrence Berkeley National Laboratory"/>
            <person name="Haridas S."/>
            <person name="Hensen N."/>
            <person name="Bonometti L."/>
            <person name="Westerberg I."/>
            <person name="Brannstrom I.O."/>
            <person name="Guillou S."/>
            <person name="Cros-Aarteil S."/>
            <person name="Calhoun S."/>
            <person name="Kuo A."/>
            <person name="Mondo S."/>
            <person name="Pangilinan J."/>
            <person name="Riley R."/>
            <person name="LaButti K."/>
            <person name="Andreopoulos B."/>
            <person name="Lipzen A."/>
            <person name="Chen C."/>
            <person name="Yanf M."/>
            <person name="Daum C."/>
            <person name="Ng V."/>
            <person name="Clum A."/>
            <person name="Steindorff A."/>
            <person name="Ohm R."/>
            <person name="Martin F."/>
            <person name="Silar P."/>
            <person name="Natvig D."/>
            <person name="Lalanne C."/>
            <person name="Gautier V."/>
            <person name="Ament-velasquez S.L."/>
            <person name="Kruys A."/>
            <person name="Hutchinson M.I."/>
            <person name="Powell A.J."/>
            <person name="Barry K."/>
            <person name="Miller A.N."/>
            <person name="Grigoriev I.V."/>
            <person name="Debuchy R."/>
            <person name="Gladieux P."/>
            <person name="Thoren M.H."/>
            <person name="Johannesson H."/>
        </authorList>
    </citation>
    <scope>NUCLEOTIDE SEQUENCE</scope>
    <source>
        <strain evidence="7">CBS 232.78</strain>
    </source>
</reference>
<dbReference type="PANTHER" id="PTHR35042">
    <property type="entry name" value="ANTHRONE OXYGENASE ENCC"/>
    <property type="match status" value="1"/>
</dbReference>
<name>A0AAE0NZ10_9PEZI</name>
<dbReference type="Pfam" id="PF08592">
    <property type="entry name" value="Anthrone_oxy"/>
    <property type="match status" value="1"/>
</dbReference>
<feature type="transmembrane region" description="Helical" evidence="6">
    <location>
        <begin position="90"/>
        <end position="109"/>
    </location>
</feature>
<evidence type="ECO:0000256" key="4">
    <source>
        <dbReference type="ARBA" id="ARBA00023136"/>
    </source>
</evidence>
<dbReference type="AlphaFoldDB" id="A0AAE0NZ10"/>
<evidence type="ECO:0000256" key="2">
    <source>
        <dbReference type="ARBA" id="ARBA00022692"/>
    </source>
</evidence>
<evidence type="ECO:0000313" key="7">
    <source>
        <dbReference type="EMBL" id="KAK3390298.1"/>
    </source>
</evidence>
<sequence length="192" mass="21111">MVTTRAQGLIAVAQWAGIFAPTVYGAVTAQYSMTMTSLAKLAPPKVMGKLWFDIYQKGPSWVLPAVMASVLSNGYLAWQSSSIDSTRRNLYLVSVVSVWFIMPMTFLYLEPGVNGACKWKIQSLLADEGFNLPPQQSFMPGVRQQTASAKSKTWADTASMKELISFWASINHVRWVGGFVSAAVSGYATFYL</sequence>
<evidence type="ECO:0000256" key="5">
    <source>
        <dbReference type="ARBA" id="ARBA00034313"/>
    </source>
</evidence>
<comment type="subcellular location">
    <subcellularLocation>
        <location evidence="1">Membrane</location>
        <topology evidence="1">Multi-pass membrane protein</topology>
    </subcellularLocation>
</comment>
<dbReference type="Proteomes" id="UP001285441">
    <property type="component" value="Unassembled WGS sequence"/>
</dbReference>
<protein>
    <recommendedName>
        <fullName evidence="9">DUF1772-domain-containing protein</fullName>
    </recommendedName>
</protein>
<evidence type="ECO:0000256" key="3">
    <source>
        <dbReference type="ARBA" id="ARBA00022989"/>
    </source>
</evidence>
<organism evidence="7 8">
    <name type="scientific">Podospora didyma</name>
    <dbReference type="NCBI Taxonomy" id="330526"/>
    <lineage>
        <taxon>Eukaryota</taxon>
        <taxon>Fungi</taxon>
        <taxon>Dikarya</taxon>
        <taxon>Ascomycota</taxon>
        <taxon>Pezizomycotina</taxon>
        <taxon>Sordariomycetes</taxon>
        <taxon>Sordariomycetidae</taxon>
        <taxon>Sordariales</taxon>
        <taxon>Podosporaceae</taxon>
        <taxon>Podospora</taxon>
    </lineage>
</organism>
<comment type="similarity">
    <text evidence="5">Belongs to the anthrone oxygenase family.</text>
</comment>
<dbReference type="InterPro" id="IPR013901">
    <property type="entry name" value="Anthrone_oxy"/>
</dbReference>
<evidence type="ECO:0008006" key="9">
    <source>
        <dbReference type="Google" id="ProtNLM"/>
    </source>
</evidence>
<comment type="caution">
    <text evidence="7">The sequence shown here is derived from an EMBL/GenBank/DDBJ whole genome shotgun (WGS) entry which is preliminary data.</text>
</comment>
<reference evidence="7" key="1">
    <citation type="journal article" date="2023" name="Mol. Phylogenet. Evol.">
        <title>Genome-scale phylogeny and comparative genomics of the fungal order Sordariales.</title>
        <authorList>
            <person name="Hensen N."/>
            <person name="Bonometti L."/>
            <person name="Westerberg I."/>
            <person name="Brannstrom I.O."/>
            <person name="Guillou S."/>
            <person name="Cros-Aarteil S."/>
            <person name="Calhoun S."/>
            <person name="Haridas S."/>
            <person name="Kuo A."/>
            <person name="Mondo S."/>
            <person name="Pangilinan J."/>
            <person name="Riley R."/>
            <person name="LaButti K."/>
            <person name="Andreopoulos B."/>
            <person name="Lipzen A."/>
            <person name="Chen C."/>
            <person name="Yan M."/>
            <person name="Daum C."/>
            <person name="Ng V."/>
            <person name="Clum A."/>
            <person name="Steindorff A."/>
            <person name="Ohm R.A."/>
            <person name="Martin F."/>
            <person name="Silar P."/>
            <person name="Natvig D.O."/>
            <person name="Lalanne C."/>
            <person name="Gautier V."/>
            <person name="Ament-Velasquez S.L."/>
            <person name="Kruys A."/>
            <person name="Hutchinson M.I."/>
            <person name="Powell A.J."/>
            <person name="Barry K."/>
            <person name="Miller A.N."/>
            <person name="Grigoriev I.V."/>
            <person name="Debuchy R."/>
            <person name="Gladieux P."/>
            <person name="Hiltunen Thoren M."/>
            <person name="Johannesson H."/>
        </authorList>
    </citation>
    <scope>NUCLEOTIDE SEQUENCE</scope>
    <source>
        <strain evidence="7">CBS 232.78</strain>
    </source>
</reference>
<keyword evidence="2 6" id="KW-0812">Transmembrane</keyword>
<proteinExistence type="inferred from homology"/>
<keyword evidence="8" id="KW-1185">Reference proteome</keyword>
<keyword evidence="3 6" id="KW-1133">Transmembrane helix</keyword>
<keyword evidence="4 6" id="KW-0472">Membrane</keyword>
<evidence type="ECO:0000256" key="6">
    <source>
        <dbReference type="SAM" id="Phobius"/>
    </source>
</evidence>
<accession>A0AAE0NZ10</accession>
<dbReference type="PANTHER" id="PTHR35042:SF1">
    <property type="entry name" value="DUF1772-DOMAIN-CONTAINING PROTEIN"/>
    <property type="match status" value="1"/>
</dbReference>
<evidence type="ECO:0000313" key="8">
    <source>
        <dbReference type="Proteomes" id="UP001285441"/>
    </source>
</evidence>